<dbReference type="AlphaFoldDB" id="K1RXN2"/>
<accession>K1RXN2</accession>
<gene>
    <name evidence="2" type="ORF">OBE_16412</name>
</gene>
<organism evidence="2">
    <name type="scientific">human gut metagenome</name>
    <dbReference type="NCBI Taxonomy" id="408170"/>
    <lineage>
        <taxon>unclassified sequences</taxon>
        <taxon>metagenomes</taxon>
        <taxon>organismal metagenomes</taxon>
    </lineage>
</organism>
<evidence type="ECO:0000256" key="1">
    <source>
        <dbReference type="SAM" id="Phobius"/>
    </source>
</evidence>
<protein>
    <recommendedName>
        <fullName evidence="3">TraX protein</fullName>
    </recommendedName>
</protein>
<proteinExistence type="predicted"/>
<sequence>MKKLNSNHLKLIAIIAMTIDHIADLIYPGMPNNIISNILHIIGRLTAPIMFFFICEGFYYTKNLKKYILRLFLFAIISHFAYCFAFGINYIPFSSGNIFNQTSIMWSLAWSVVALYIIYKTNLKEWQKWILIILINIITFSSDWSCIAVMSILSMYSNRGNLKKQIISMSFWILIYAIISYLFVSKIYGLITLGVLLVYPLLKVYNGKKGKLNWLKWFFYIYYPLHLIVIGILRITIYGNTPLLFN</sequence>
<comment type="caution">
    <text evidence="2">The sequence shown here is derived from an EMBL/GenBank/DDBJ whole genome shotgun (WGS) entry which is preliminary data.</text>
</comment>
<feature type="transmembrane region" description="Helical" evidence="1">
    <location>
        <begin position="67"/>
        <end position="91"/>
    </location>
</feature>
<keyword evidence="1" id="KW-0812">Transmembrane</keyword>
<feature type="transmembrane region" description="Helical" evidence="1">
    <location>
        <begin position="34"/>
        <end position="55"/>
    </location>
</feature>
<evidence type="ECO:0008006" key="3">
    <source>
        <dbReference type="Google" id="ProtNLM"/>
    </source>
</evidence>
<dbReference type="EMBL" id="AJWZ01011199">
    <property type="protein sequence ID" value="EKC46170.1"/>
    <property type="molecule type" value="Genomic_DNA"/>
</dbReference>
<dbReference type="Pfam" id="PF05857">
    <property type="entry name" value="TraX"/>
    <property type="match status" value="1"/>
</dbReference>
<feature type="transmembrane region" description="Helical" evidence="1">
    <location>
        <begin position="214"/>
        <end position="237"/>
    </location>
</feature>
<feature type="transmembrane region" description="Helical" evidence="1">
    <location>
        <begin position="173"/>
        <end position="202"/>
    </location>
</feature>
<name>K1RXN2_9ZZZZ</name>
<keyword evidence="1" id="KW-1133">Transmembrane helix</keyword>
<reference evidence="2" key="1">
    <citation type="journal article" date="2013" name="Environ. Microbiol.">
        <title>Microbiota from the distal guts of lean and obese adolescents exhibit partial functional redundancy besides clear differences in community structure.</title>
        <authorList>
            <person name="Ferrer M."/>
            <person name="Ruiz A."/>
            <person name="Lanza F."/>
            <person name="Haange S.B."/>
            <person name="Oberbach A."/>
            <person name="Till H."/>
            <person name="Bargiela R."/>
            <person name="Campoy C."/>
            <person name="Segura M.T."/>
            <person name="Richter M."/>
            <person name="von Bergen M."/>
            <person name="Seifert J."/>
            <person name="Suarez A."/>
        </authorList>
    </citation>
    <scope>NUCLEOTIDE SEQUENCE</scope>
</reference>
<keyword evidence="1" id="KW-0472">Membrane</keyword>
<evidence type="ECO:0000313" key="2">
    <source>
        <dbReference type="EMBL" id="EKC46170.1"/>
    </source>
</evidence>
<feature type="transmembrane region" description="Helical" evidence="1">
    <location>
        <begin position="103"/>
        <end position="119"/>
    </location>
</feature>
<dbReference type="InterPro" id="IPR008875">
    <property type="entry name" value="TraX"/>
</dbReference>
<feature type="transmembrane region" description="Helical" evidence="1">
    <location>
        <begin position="131"/>
        <end position="153"/>
    </location>
</feature>